<protein>
    <submittedName>
        <fullName evidence="1">Uncharacterized protein</fullName>
    </submittedName>
</protein>
<gene>
    <name evidence="1" type="ORF">TNCV_4825611</name>
</gene>
<reference evidence="1" key="1">
    <citation type="submission" date="2020-08" db="EMBL/GenBank/DDBJ databases">
        <title>Multicomponent nature underlies the extraordinary mechanical properties of spider dragline silk.</title>
        <authorList>
            <person name="Kono N."/>
            <person name="Nakamura H."/>
            <person name="Mori M."/>
            <person name="Yoshida Y."/>
            <person name="Ohtoshi R."/>
            <person name="Malay A.D."/>
            <person name="Moran D.A.P."/>
            <person name="Tomita M."/>
            <person name="Numata K."/>
            <person name="Arakawa K."/>
        </authorList>
    </citation>
    <scope>NUCLEOTIDE SEQUENCE</scope>
</reference>
<evidence type="ECO:0000313" key="2">
    <source>
        <dbReference type="Proteomes" id="UP000887159"/>
    </source>
</evidence>
<dbReference type="Proteomes" id="UP000887159">
    <property type="component" value="Unassembled WGS sequence"/>
</dbReference>
<dbReference type="EMBL" id="BMAU01021187">
    <property type="protein sequence ID" value="GFX95546.1"/>
    <property type="molecule type" value="Genomic_DNA"/>
</dbReference>
<proteinExistence type="predicted"/>
<dbReference type="AlphaFoldDB" id="A0A8X6RHU4"/>
<comment type="caution">
    <text evidence="1">The sequence shown here is derived from an EMBL/GenBank/DDBJ whole genome shotgun (WGS) entry which is preliminary data.</text>
</comment>
<accession>A0A8X6RHU4</accession>
<keyword evidence="2" id="KW-1185">Reference proteome</keyword>
<evidence type="ECO:0000313" key="1">
    <source>
        <dbReference type="EMBL" id="GFX95546.1"/>
    </source>
</evidence>
<name>A0A8X6RHU4_TRICX</name>
<sequence>MIAELADIHFIYSLANGNGRVAVRLMECLMLLTKASILHSKAVNTRREVIIMKKNFSYELSTNDNLRAELVKFLQASGMRGNPQSLV</sequence>
<organism evidence="1 2">
    <name type="scientific">Trichonephila clavipes</name>
    <name type="common">Golden silk orbweaver</name>
    <name type="synonym">Nephila clavipes</name>
    <dbReference type="NCBI Taxonomy" id="2585209"/>
    <lineage>
        <taxon>Eukaryota</taxon>
        <taxon>Metazoa</taxon>
        <taxon>Ecdysozoa</taxon>
        <taxon>Arthropoda</taxon>
        <taxon>Chelicerata</taxon>
        <taxon>Arachnida</taxon>
        <taxon>Araneae</taxon>
        <taxon>Araneomorphae</taxon>
        <taxon>Entelegynae</taxon>
        <taxon>Araneoidea</taxon>
        <taxon>Nephilidae</taxon>
        <taxon>Trichonephila</taxon>
    </lineage>
</organism>